<dbReference type="STRING" id="1365824.V5GVM8"/>
<dbReference type="EMBL" id="KI545851">
    <property type="protein sequence ID" value="EST09957.1"/>
    <property type="molecule type" value="Genomic_DNA"/>
</dbReference>
<dbReference type="HOGENOM" id="CLU_533309_0_0_1"/>
<sequence>MRHAASRSGSGQYSLDGGSQIRRLAEPGPDLSQGHGSRRTQLSQELAPSPLLPSPPSKQASLAPSNGPAASAGTSPDHAKAGSGSSHELSLAEQKRLESELLAEADEARPRTLKEARERARLRKQQTETTSSPPATANANTQSAADTPSPRKGASLHIRDVAASTAAAALADEAGPRSSIESRDRPVRNPKRISNLDSTLAADHRSISERSNPSDYSGDSGVEGAFSFDDPVGSSSQLLTLPAGADPQATSMDDLTDAVNSAMNDLSFGDDTLSAEDEFATPLAPVQQETRQLPPTLPSARSLASVTGAGVSSPLASPNKFAAQTPRSHVFPPSVSKQSLVPTPLASPVQQRVIQPSVPDHIDIYGKTVPMPKAFASKAITVDKRRLSSWERARTYAQYTNELLHLETGLHLWMEVVQRPAARQANRGKPTDDWLASGTIRSHVRNEGSYADSIRSDMTFPMRGDGAKAKEIVSVLPTMEESPVLLHIGAGDHVAGFPARHGGAQRGESVL</sequence>
<evidence type="ECO:0000313" key="2">
    <source>
        <dbReference type="EMBL" id="EST09957.1"/>
    </source>
</evidence>
<evidence type="ECO:0000313" key="3">
    <source>
        <dbReference type="Proteomes" id="UP000019377"/>
    </source>
</evidence>
<feature type="compositionally biased region" description="Basic and acidic residues" evidence="1">
    <location>
        <begin position="106"/>
        <end position="119"/>
    </location>
</feature>
<feature type="compositionally biased region" description="Low complexity" evidence="1">
    <location>
        <begin position="162"/>
        <end position="173"/>
    </location>
</feature>
<evidence type="ECO:0000256" key="1">
    <source>
        <dbReference type="SAM" id="MobiDB-lite"/>
    </source>
</evidence>
<feature type="region of interest" description="Disordered" evidence="1">
    <location>
        <begin position="1"/>
        <end position="252"/>
    </location>
</feature>
<feature type="region of interest" description="Disordered" evidence="1">
    <location>
        <begin position="287"/>
        <end position="311"/>
    </location>
</feature>
<proteinExistence type="predicted"/>
<feature type="compositionally biased region" description="Polar residues" evidence="1">
    <location>
        <begin position="127"/>
        <end position="146"/>
    </location>
</feature>
<reference evidence="3" key="1">
    <citation type="journal article" date="2013" name="Genome Announc.">
        <title>Draft genome sequence of Pseudozyma brasiliensis sp. nov. strain GHG001, a high producer of endo-1,4-xylanase isolated from an insect pest of sugarcane.</title>
        <authorList>
            <person name="Oliveira J.V.D.C."/>
            <person name="dos Santos R.A.C."/>
            <person name="Borges T.A."/>
            <person name="Riano-Pachon D.M."/>
            <person name="Goldman G.H."/>
        </authorList>
    </citation>
    <scope>NUCLEOTIDE SEQUENCE [LARGE SCALE GENOMIC DNA]</scope>
    <source>
        <strain evidence="3">GHG001</strain>
    </source>
</reference>
<accession>V5GVM8</accession>
<name>V5GVM8_KALBG</name>
<keyword evidence="3" id="KW-1185">Reference proteome</keyword>
<dbReference type="AlphaFoldDB" id="V5GVM8"/>
<protein>
    <submittedName>
        <fullName evidence="2">Uncharacterized protein</fullName>
    </submittedName>
</protein>
<gene>
    <name evidence="2" type="ORF">PSEUBRA_SCAF1g00420</name>
</gene>
<organism evidence="2 3">
    <name type="scientific">Kalmanozyma brasiliensis (strain GHG001)</name>
    <name type="common">Yeast</name>
    <name type="synonym">Pseudozyma brasiliensis</name>
    <dbReference type="NCBI Taxonomy" id="1365824"/>
    <lineage>
        <taxon>Eukaryota</taxon>
        <taxon>Fungi</taxon>
        <taxon>Dikarya</taxon>
        <taxon>Basidiomycota</taxon>
        <taxon>Ustilaginomycotina</taxon>
        <taxon>Ustilaginomycetes</taxon>
        <taxon>Ustilaginales</taxon>
        <taxon>Ustilaginaceae</taxon>
        <taxon>Kalmanozyma</taxon>
    </lineage>
</organism>
<dbReference type="Proteomes" id="UP000019377">
    <property type="component" value="Unassembled WGS sequence"/>
</dbReference>
<dbReference type="eggNOG" id="ENOG502SC9X">
    <property type="taxonomic scope" value="Eukaryota"/>
</dbReference>